<protein>
    <submittedName>
        <fullName evidence="1">Uncharacterized protein</fullName>
    </submittedName>
</protein>
<gene>
    <name evidence="1" type="ORF">CERSUDRAFT_78864</name>
</gene>
<dbReference type="EMBL" id="KB445791">
    <property type="protein sequence ID" value="EMD41191.1"/>
    <property type="molecule type" value="Genomic_DNA"/>
</dbReference>
<evidence type="ECO:0000313" key="2">
    <source>
        <dbReference type="Proteomes" id="UP000016930"/>
    </source>
</evidence>
<organism evidence="1 2">
    <name type="scientific">Ceriporiopsis subvermispora (strain B)</name>
    <name type="common">White-rot fungus</name>
    <name type="synonym">Gelatoporia subvermispora</name>
    <dbReference type="NCBI Taxonomy" id="914234"/>
    <lineage>
        <taxon>Eukaryota</taxon>
        <taxon>Fungi</taxon>
        <taxon>Dikarya</taxon>
        <taxon>Basidiomycota</taxon>
        <taxon>Agaricomycotina</taxon>
        <taxon>Agaricomycetes</taxon>
        <taxon>Polyporales</taxon>
        <taxon>Gelatoporiaceae</taxon>
        <taxon>Gelatoporia</taxon>
    </lineage>
</organism>
<name>M2RQM6_CERS8</name>
<evidence type="ECO:0000313" key="1">
    <source>
        <dbReference type="EMBL" id="EMD41191.1"/>
    </source>
</evidence>
<accession>M2RQM6</accession>
<proteinExistence type="predicted"/>
<dbReference type="HOGENOM" id="CLU_2096582_0_0_1"/>
<dbReference type="AlphaFoldDB" id="M2RQM6"/>
<dbReference type="Proteomes" id="UP000016930">
    <property type="component" value="Unassembled WGS sequence"/>
</dbReference>
<keyword evidence="2" id="KW-1185">Reference proteome</keyword>
<reference evidence="1 2" key="1">
    <citation type="journal article" date="2012" name="Proc. Natl. Acad. Sci. U.S.A.">
        <title>Comparative genomics of Ceriporiopsis subvermispora and Phanerochaete chrysosporium provide insight into selective ligninolysis.</title>
        <authorList>
            <person name="Fernandez-Fueyo E."/>
            <person name="Ruiz-Duenas F.J."/>
            <person name="Ferreira P."/>
            <person name="Floudas D."/>
            <person name="Hibbett D.S."/>
            <person name="Canessa P."/>
            <person name="Larrondo L.F."/>
            <person name="James T.Y."/>
            <person name="Seelenfreund D."/>
            <person name="Lobos S."/>
            <person name="Polanco R."/>
            <person name="Tello M."/>
            <person name="Honda Y."/>
            <person name="Watanabe T."/>
            <person name="Watanabe T."/>
            <person name="Ryu J.S."/>
            <person name="Kubicek C.P."/>
            <person name="Schmoll M."/>
            <person name="Gaskell J."/>
            <person name="Hammel K.E."/>
            <person name="St John F.J."/>
            <person name="Vanden Wymelenberg A."/>
            <person name="Sabat G."/>
            <person name="Splinter BonDurant S."/>
            <person name="Syed K."/>
            <person name="Yadav J.S."/>
            <person name="Doddapaneni H."/>
            <person name="Subramanian V."/>
            <person name="Lavin J.L."/>
            <person name="Oguiza J.A."/>
            <person name="Perez G."/>
            <person name="Pisabarro A.G."/>
            <person name="Ramirez L."/>
            <person name="Santoyo F."/>
            <person name="Master E."/>
            <person name="Coutinho P.M."/>
            <person name="Henrissat B."/>
            <person name="Lombard V."/>
            <person name="Magnuson J.K."/>
            <person name="Kuees U."/>
            <person name="Hori C."/>
            <person name="Igarashi K."/>
            <person name="Samejima M."/>
            <person name="Held B.W."/>
            <person name="Barry K.W."/>
            <person name="LaButti K.M."/>
            <person name="Lapidus A."/>
            <person name="Lindquist E.A."/>
            <person name="Lucas S.M."/>
            <person name="Riley R."/>
            <person name="Salamov A.A."/>
            <person name="Hoffmeister D."/>
            <person name="Schwenk D."/>
            <person name="Hadar Y."/>
            <person name="Yarden O."/>
            <person name="de Vries R.P."/>
            <person name="Wiebenga A."/>
            <person name="Stenlid J."/>
            <person name="Eastwood D."/>
            <person name="Grigoriev I.V."/>
            <person name="Berka R.M."/>
            <person name="Blanchette R.A."/>
            <person name="Kersten P."/>
            <person name="Martinez A.T."/>
            <person name="Vicuna R."/>
            <person name="Cullen D."/>
        </authorList>
    </citation>
    <scope>NUCLEOTIDE SEQUENCE [LARGE SCALE GENOMIC DNA]</scope>
    <source>
        <strain evidence="1 2">B</strain>
    </source>
</reference>
<sequence length="116" mass="13115">MHLSYPVGRGKHQRVVSIPEPCQGFTPKKGAQERYLYTSLTAELQTRCMSSIRYRRDGTYLLRDAQTRMQCTGYMDDGTVCVPHDVPADFRAPIRDDSGGSSILRAGDYREKRAVV</sequence>